<dbReference type="Proteomes" id="UP001240250">
    <property type="component" value="Unassembled WGS sequence"/>
</dbReference>
<keyword evidence="1" id="KW-0805">Transcription regulation</keyword>
<dbReference type="Pfam" id="PF00392">
    <property type="entry name" value="GntR"/>
    <property type="match status" value="1"/>
</dbReference>
<feature type="domain" description="HTH gntR-type" evidence="4">
    <location>
        <begin position="13"/>
        <end position="81"/>
    </location>
</feature>
<dbReference type="InterPro" id="IPR036388">
    <property type="entry name" value="WH-like_DNA-bd_sf"/>
</dbReference>
<dbReference type="PANTHER" id="PTHR38445:SF9">
    <property type="entry name" value="HTH-TYPE TRANSCRIPTIONAL REPRESSOR YTRA"/>
    <property type="match status" value="1"/>
</dbReference>
<dbReference type="InterPro" id="IPR036390">
    <property type="entry name" value="WH_DNA-bd_sf"/>
</dbReference>
<evidence type="ECO:0000256" key="2">
    <source>
        <dbReference type="ARBA" id="ARBA00023125"/>
    </source>
</evidence>
<evidence type="ECO:0000256" key="1">
    <source>
        <dbReference type="ARBA" id="ARBA00023015"/>
    </source>
</evidence>
<evidence type="ECO:0000256" key="3">
    <source>
        <dbReference type="ARBA" id="ARBA00023163"/>
    </source>
</evidence>
<accession>A0ABU0GGX7</accession>
<keyword evidence="3" id="KW-0804">Transcription</keyword>
<dbReference type="SMART" id="SM00345">
    <property type="entry name" value="HTH_GNTR"/>
    <property type="match status" value="1"/>
</dbReference>
<comment type="caution">
    <text evidence="5">The sequence shown here is derived from an EMBL/GenBank/DDBJ whole genome shotgun (WGS) entry which is preliminary data.</text>
</comment>
<name>A0ABU0GGX7_9CELL</name>
<evidence type="ECO:0000313" key="6">
    <source>
        <dbReference type="Proteomes" id="UP001240250"/>
    </source>
</evidence>
<reference evidence="5 6" key="1">
    <citation type="submission" date="2023-07" db="EMBL/GenBank/DDBJ databases">
        <title>Sequencing the genomes of 1000 actinobacteria strains.</title>
        <authorList>
            <person name="Klenk H.-P."/>
        </authorList>
    </citation>
    <scope>NUCLEOTIDE SEQUENCE [LARGE SCALE GENOMIC DNA]</scope>
    <source>
        <strain evidence="5 6">DSM 14785</strain>
    </source>
</reference>
<dbReference type="Gene3D" id="1.10.10.10">
    <property type="entry name" value="Winged helix-like DNA-binding domain superfamily/Winged helix DNA-binding domain"/>
    <property type="match status" value="1"/>
</dbReference>
<dbReference type="CDD" id="cd07377">
    <property type="entry name" value="WHTH_GntR"/>
    <property type="match status" value="1"/>
</dbReference>
<evidence type="ECO:0000313" key="5">
    <source>
        <dbReference type="EMBL" id="MDQ0423996.1"/>
    </source>
</evidence>
<keyword evidence="2" id="KW-0238">DNA-binding</keyword>
<sequence length="127" mass="13125">MSVRLDVDLTSGVPVYEQVRAQVVGHVATGRLRPGDRLPTIRALATDLGLAPGTVARAFRELEQAGVVVTRRRSGTVVAADAAPAQAQARRAAADYARAARAAGLSTDEAVALVRGALTTGDEPPTV</sequence>
<dbReference type="PROSITE" id="PS50949">
    <property type="entry name" value="HTH_GNTR"/>
    <property type="match status" value="1"/>
</dbReference>
<organism evidence="5 6">
    <name type="scientific">Cellulomonas iranensis</name>
    <dbReference type="NCBI Taxonomy" id="76862"/>
    <lineage>
        <taxon>Bacteria</taxon>
        <taxon>Bacillati</taxon>
        <taxon>Actinomycetota</taxon>
        <taxon>Actinomycetes</taxon>
        <taxon>Micrococcales</taxon>
        <taxon>Cellulomonadaceae</taxon>
        <taxon>Cellulomonas</taxon>
    </lineage>
</organism>
<dbReference type="EMBL" id="JAUSVM010000001">
    <property type="protein sequence ID" value="MDQ0423996.1"/>
    <property type="molecule type" value="Genomic_DNA"/>
</dbReference>
<dbReference type="PANTHER" id="PTHR38445">
    <property type="entry name" value="HTH-TYPE TRANSCRIPTIONAL REPRESSOR YTRA"/>
    <property type="match status" value="1"/>
</dbReference>
<dbReference type="InterPro" id="IPR000524">
    <property type="entry name" value="Tscrpt_reg_HTH_GntR"/>
</dbReference>
<dbReference type="SUPFAM" id="SSF46785">
    <property type="entry name" value="Winged helix' DNA-binding domain"/>
    <property type="match status" value="1"/>
</dbReference>
<dbReference type="RefSeq" id="WP_046527990.1">
    <property type="nucleotide sequence ID" value="NZ_CP084585.1"/>
</dbReference>
<proteinExistence type="predicted"/>
<evidence type="ECO:0000259" key="4">
    <source>
        <dbReference type="PROSITE" id="PS50949"/>
    </source>
</evidence>
<keyword evidence="6" id="KW-1185">Reference proteome</keyword>
<gene>
    <name evidence="5" type="ORF">JO380_000377</name>
</gene>
<protein>
    <submittedName>
        <fullName evidence="5">GntR family transcriptional regulator</fullName>
    </submittedName>
</protein>